<dbReference type="AlphaFoldDB" id="A0A6A0BBA1"/>
<name>A0A6A0BBA1_9LACT</name>
<accession>A0A6A0BBA1</accession>
<organism evidence="2 3">
    <name type="scientific">Pseudolactococcus hodotermopsidis</name>
    <dbReference type="NCBI Taxonomy" id="2709157"/>
    <lineage>
        <taxon>Bacteria</taxon>
        <taxon>Bacillati</taxon>
        <taxon>Bacillota</taxon>
        <taxon>Bacilli</taxon>
        <taxon>Lactobacillales</taxon>
        <taxon>Streptococcaceae</taxon>
        <taxon>Pseudolactococcus</taxon>
    </lineage>
</organism>
<gene>
    <name evidence="2" type="ORF">Hs30E_12800</name>
</gene>
<keyword evidence="3" id="KW-1185">Reference proteome</keyword>
<feature type="domain" description="Anti-bacteriophage protein A/HamA C-terminal" evidence="1">
    <location>
        <begin position="9"/>
        <end position="300"/>
    </location>
</feature>
<proteinExistence type="predicted"/>
<dbReference type="EMBL" id="BLLI01000037">
    <property type="protein sequence ID" value="GFH42729.1"/>
    <property type="molecule type" value="Genomic_DNA"/>
</dbReference>
<evidence type="ECO:0000313" key="2">
    <source>
        <dbReference type="EMBL" id="GFH42729.1"/>
    </source>
</evidence>
<dbReference type="Pfam" id="PF08878">
    <property type="entry name" value="HamA"/>
    <property type="match status" value="1"/>
</dbReference>
<sequence length="305" mass="35821">MGKKTEYYPYNDIKTHCFHIVFDLDGNENICQSEEDWCEEIFDEIPNFALGDEKAREISKASPRKATKQGMKLLYEVKEIREANDGYLALDSSVEDKYLKRGEFGELILYYLLKKKLNKPQLISKIYFKDSYNAVVHGFDAVHYDKESNELWIGESKFYKDKNAALRELADDLDKHFNSKFFKQEFTIISNRFEDLGIQNDEIKNLIAPDSKVLSKLVKINACFFALFDDEILKSFSYEKGTDKPSQDFLDRLKDSVEKARTNFDDKTKGFLHKENLKIHLFLFPVESKYKLVKKMHEKLKKEQS</sequence>
<evidence type="ECO:0000259" key="1">
    <source>
        <dbReference type="Pfam" id="PF08878"/>
    </source>
</evidence>
<comment type="caution">
    <text evidence="2">The sequence shown here is derived from an EMBL/GenBank/DDBJ whole genome shotgun (WGS) entry which is preliminary data.</text>
</comment>
<protein>
    <recommendedName>
        <fullName evidence="1">Anti-bacteriophage protein A/HamA C-terminal domain-containing protein</fullName>
    </recommendedName>
</protein>
<dbReference type="RefSeq" id="WP_172209022.1">
    <property type="nucleotide sequence ID" value="NZ_BLLI01000037.1"/>
</dbReference>
<evidence type="ECO:0000313" key="3">
    <source>
        <dbReference type="Proteomes" id="UP000480303"/>
    </source>
</evidence>
<dbReference type="InterPro" id="IPR014976">
    <property type="entry name" value="AbpA_HamA_C"/>
</dbReference>
<reference evidence="2 3" key="1">
    <citation type="submission" date="2020-02" db="EMBL/GenBank/DDBJ databases">
        <title>Draft genome sequence of Lactococcus sp. Hs30E4-3.</title>
        <authorList>
            <person name="Noda S."/>
            <person name="Yuki M."/>
            <person name="Ohkuma M."/>
        </authorList>
    </citation>
    <scope>NUCLEOTIDE SEQUENCE [LARGE SCALE GENOMIC DNA]</scope>
    <source>
        <strain evidence="2 3">Hs30E4-3</strain>
    </source>
</reference>
<dbReference type="Proteomes" id="UP000480303">
    <property type="component" value="Unassembled WGS sequence"/>
</dbReference>